<evidence type="ECO:0000313" key="10">
    <source>
        <dbReference type="EMBL" id="MFC3444044.1"/>
    </source>
</evidence>
<evidence type="ECO:0000259" key="9">
    <source>
        <dbReference type="Pfam" id="PF02308"/>
    </source>
</evidence>
<proteinExistence type="inferred from homology"/>
<evidence type="ECO:0000256" key="3">
    <source>
        <dbReference type="ARBA" id="ARBA00022475"/>
    </source>
</evidence>
<keyword evidence="11" id="KW-1185">Reference proteome</keyword>
<evidence type="ECO:0000256" key="2">
    <source>
        <dbReference type="ARBA" id="ARBA00009298"/>
    </source>
</evidence>
<gene>
    <name evidence="10" type="ORF">ACFOKF_23120</name>
</gene>
<dbReference type="PANTHER" id="PTHR33778:SF1">
    <property type="entry name" value="MAGNESIUM TRANSPORTER YHID-RELATED"/>
    <property type="match status" value="1"/>
</dbReference>
<accession>A0ABV7NKK3</accession>
<keyword evidence="7" id="KW-0997">Cell inner membrane</keyword>
<comment type="caution">
    <text evidence="10">The sequence shown here is derived from an EMBL/GenBank/DDBJ whole genome shotgun (WGS) entry which is preliminary data.</text>
</comment>
<feature type="region of interest" description="Disordered" evidence="8">
    <location>
        <begin position="145"/>
        <end position="175"/>
    </location>
</feature>
<feature type="domain" description="MgtC/SapB/SrpB/YhiD N-terminal" evidence="9">
    <location>
        <begin position="13"/>
        <end position="137"/>
    </location>
</feature>
<evidence type="ECO:0000313" key="11">
    <source>
        <dbReference type="Proteomes" id="UP001595681"/>
    </source>
</evidence>
<evidence type="ECO:0000256" key="1">
    <source>
        <dbReference type="ARBA" id="ARBA00004651"/>
    </source>
</evidence>
<feature type="transmembrane region" description="Helical" evidence="7">
    <location>
        <begin position="66"/>
        <end position="86"/>
    </location>
</feature>
<reference evidence="11" key="1">
    <citation type="journal article" date="2019" name="Int. J. Syst. Evol. Microbiol.">
        <title>The Global Catalogue of Microorganisms (GCM) 10K type strain sequencing project: providing services to taxonomists for standard genome sequencing and annotation.</title>
        <authorList>
            <consortium name="The Broad Institute Genomics Platform"/>
            <consortium name="The Broad Institute Genome Sequencing Center for Infectious Disease"/>
            <person name="Wu L."/>
            <person name="Ma J."/>
        </authorList>
    </citation>
    <scope>NUCLEOTIDE SEQUENCE [LARGE SCALE GENOMIC DNA]</scope>
    <source>
        <strain evidence="11">CCM 7491</strain>
    </source>
</reference>
<dbReference type="EMBL" id="JBHRVU010000005">
    <property type="protein sequence ID" value="MFC3444044.1"/>
    <property type="molecule type" value="Genomic_DNA"/>
</dbReference>
<comment type="subcellular location">
    <subcellularLocation>
        <location evidence="7">Cell inner membrane</location>
        <topology evidence="7">Multi-pass membrane protein</topology>
    </subcellularLocation>
    <subcellularLocation>
        <location evidence="1">Cell membrane</location>
        <topology evidence="1">Multi-pass membrane protein</topology>
    </subcellularLocation>
</comment>
<dbReference type="Pfam" id="PF02308">
    <property type="entry name" value="MgtC"/>
    <property type="match status" value="1"/>
</dbReference>
<dbReference type="Proteomes" id="UP001595681">
    <property type="component" value="Unassembled WGS sequence"/>
</dbReference>
<dbReference type="InterPro" id="IPR003416">
    <property type="entry name" value="MgtC/SapB/SrpB/YhiD_fam"/>
</dbReference>
<evidence type="ECO:0000256" key="4">
    <source>
        <dbReference type="ARBA" id="ARBA00022692"/>
    </source>
</evidence>
<keyword evidence="5 7" id="KW-1133">Transmembrane helix</keyword>
<dbReference type="PANTHER" id="PTHR33778">
    <property type="entry name" value="PROTEIN MGTC"/>
    <property type="match status" value="1"/>
</dbReference>
<keyword evidence="4 7" id="KW-0812">Transmembrane</keyword>
<evidence type="ECO:0000256" key="8">
    <source>
        <dbReference type="SAM" id="MobiDB-lite"/>
    </source>
</evidence>
<name>A0ABV7NKK3_9SPHN</name>
<evidence type="ECO:0000256" key="7">
    <source>
        <dbReference type="RuleBase" id="RU365041"/>
    </source>
</evidence>
<dbReference type="RefSeq" id="WP_380798943.1">
    <property type="nucleotide sequence ID" value="NZ_JBHRVU010000005.1"/>
</dbReference>
<protein>
    <recommendedName>
        <fullName evidence="7">Protein MgtC</fullName>
    </recommendedName>
</protein>
<evidence type="ECO:0000256" key="6">
    <source>
        <dbReference type="ARBA" id="ARBA00023136"/>
    </source>
</evidence>
<dbReference type="PRINTS" id="PR01837">
    <property type="entry name" value="MGTCSAPBPROT"/>
</dbReference>
<feature type="transmembrane region" description="Helical" evidence="7">
    <location>
        <begin position="6"/>
        <end position="24"/>
    </location>
</feature>
<keyword evidence="6 7" id="KW-0472">Membrane</keyword>
<organism evidence="10 11">
    <name type="scientific">Sphingobium rhizovicinum</name>
    <dbReference type="NCBI Taxonomy" id="432308"/>
    <lineage>
        <taxon>Bacteria</taxon>
        <taxon>Pseudomonadati</taxon>
        <taxon>Pseudomonadota</taxon>
        <taxon>Alphaproteobacteria</taxon>
        <taxon>Sphingomonadales</taxon>
        <taxon>Sphingomonadaceae</taxon>
        <taxon>Sphingobium</taxon>
    </lineage>
</organism>
<evidence type="ECO:0000256" key="5">
    <source>
        <dbReference type="ARBA" id="ARBA00022989"/>
    </source>
</evidence>
<comment type="similarity">
    <text evidence="2 7">Belongs to the MgtC/SapB family.</text>
</comment>
<dbReference type="InterPro" id="IPR049177">
    <property type="entry name" value="MgtC_SapB_SrpB_YhiD_N"/>
</dbReference>
<sequence length="175" mass="18338">MLEDDLPVTLMRLGLATFLGLVLGFERERHGHDAGLRTHGLVALSSGMLTLSALELVEQHGEGDPVRVIQGLAQAIGFIAGGLIFVRGGDVRNMTTAASLWMAAAVGITAGAGQYILVLAGTGLALLLLVAASLVERILPKNDSLRDSEKTVQMPNRRGSAAPPPPPAQLSEDEK</sequence>
<feature type="transmembrane region" description="Helical" evidence="7">
    <location>
        <begin position="36"/>
        <end position="54"/>
    </location>
</feature>
<keyword evidence="3" id="KW-1003">Cell membrane</keyword>